<gene>
    <name evidence="1" type="ORF">HEQ75_11315</name>
</gene>
<reference evidence="1 2" key="1">
    <citation type="submission" date="2020-03" db="EMBL/GenBank/DDBJ databases">
        <title>Roseomonas selenitidurans sp. nov. isolated from urban soil.</title>
        <authorList>
            <person name="Liu H."/>
        </authorList>
    </citation>
    <scope>NUCLEOTIDE SEQUENCE [LARGE SCALE GENOMIC DNA]</scope>
    <source>
        <strain evidence="1 2">BU-1</strain>
    </source>
</reference>
<sequence length="46" mass="5101">MRLAHQQAHRRIWIAMALLLPLILGGALTLRLAAPPEEAPRRLAPP</sequence>
<proteinExistence type="predicted"/>
<keyword evidence="2" id="KW-1185">Reference proteome</keyword>
<comment type="caution">
    <text evidence="1">The sequence shown here is derived from an EMBL/GenBank/DDBJ whole genome shotgun (WGS) entry which is preliminary data.</text>
</comment>
<protein>
    <submittedName>
        <fullName evidence="1">Uncharacterized protein</fullName>
    </submittedName>
</protein>
<evidence type="ECO:0000313" key="1">
    <source>
        <dbReference type="EMBL" id="NKC31450.1"/>
    </source>
</evidence>
<name>A0ABX1E963_9PROT</name>
<evidence type="ECO:0000313" key="2">
    <source>
        <dbReference type="Proteomes" id="UP000787635"/>
    </source>
</evidence>
<dbReference type="RefSeq" id="WP_168030450.1">
    <property type="nucleotide sequence ID" value="NZ_JAAVNE010000015.1"/>
</dbReference>
<accession>A0ABX1E963</accession>
<organism evidence="1 2">
    <name type="scientific">Falsiroseomonas selenitidurans</name>
    <dbReference type="NCBI Taxonomy" id="2716335"/>
    <lineage>
        <taxon>Bacteria</taxon>
        <taxon>Pseudomonadati</taxon>
        <taxon>Pseudomonadota</taxon>
        <taxon>Alphaproteobacteria</taxon>
        <taxon>Acetobacterales</taxon>
        <taxon>Roseomonadaceae</taxon>
        <taxon>Falsiroseomonas</taxon>
    </lineage>
</organism>
<dbReference type="EMBL" id="JAAVNE010000015">
    <property type="protein sequence ID" value="NKC31450.1"/>
    <property type="molecule type" value="Genomic_DNA"/>
</dbReference>
<dbReference type="Proteomes" id="UP000787635">
    <property type="component" value="Unassembled WGS sequence"/>
</dbReference>